<reference evidence="4 5" key="1">
    <citation type="submission" date="2017-05" db="EMBL/GenBank/DDBJ databases">
        <authorList>
            <person name="Song R."/>
            <person name="Chenine A.L."/>
            <person name="Ruprecht R.M."/>
        </authorList>
    </citation>
    <scope>NUCLEOTIDE SEQUENCE [LARGE SCALE GENOMIC DNA]</scope>
    <source>
        <strain evidence="4 5">DSM 26136</strain>
    </source>
</reference>
<dbReference type="InterPro" id="IPR001424">
    <property type="entry name" value="SOD_Cu_Zn_dom"/>
</dbReference>
<evidence type="ECO:0000313" key="5">
    <source>
        <dbReference type="Proteomes" id="UP000196138"/>
    </source>
</evidence>
<evidence type="ECO:0000256" key="2">
    <source>
        <dbReference type="RuleBase" id="RU000393"/>
    </source>
</evidence>
<evidence type="ECO:0000259" key="3">
    <source>
        <dbReference type="Pfam" id="PF00080"/>
    </source>
</evidence>
<name>A0A1Y0EJ25_9BURK</name>
<dbReference type="InterPro" id="IPR024134">
    <property type="entry name" value="SOD_Cu/Zn_/chaperone"/>
</dbReference>
<dbReference type="EMBL" id="CP021455">
    <property type="protein sequence ID" value="ARU03428.1"/>
    <property type="molecule type" value="Genomic_DNA"/>
</dbReference>
<gene>
    <name evidence="4" type="ORF">CCO03_00895</name>
</gene>
<dbReference type="PROSITE" id="PS00332">
    <property type="entry name" value="SOD_CU_ZN_2"/>
    <property type="match status" value="1"/>
</dbReference>
<organism evidence="4 5">
    <name type="scientific">Comamonas serinivorans</name>
    <dbReference type="NCBI Taxonomy" id="1082851"/>
    <lineage>
        <taxon>Bacteria</taxon>
        <taxon>Pseudomonadati</taxon>
        <taxon>Pseudomonadota</taxon>
        <taxon>Betaproteobacteria</taxon>
        <taxon>Burkholderiales</taxon>
        <taxon>Comamonadaceae</taxon>
        <taxon>Comamonas</taxon>
    </lineage>
</organism>
<dbReference type="InterPro" id="IPR018152">
    <property type="entry name" value="SOD_Cu/Zn_BS"/>
</dbReference>
<comment type="function">
    <text evidence="2">Destroys radicals which are normally produced within the cells and which are toxic to biological systems.</text>
</comment>
<dbReference type="Pfam" id="PF00080">
    <property type="entry name" value="Sod_Cu"/>
    <property type="match status" value="1"/>
</dbReference>
<dbReference type="EC" id="1.15.1.1" evidence="2"/>
<keyword evidence="2" id="KW-0186">Copper</keyword>
<feature type="domain" description="Superoxide dismutase copper/zinc binding" evidence="3">
    <location>
        <begin position="67"/>
        <end position="199"/>
    </location>
</feature>
<accession>A0A1Y0EJ25</accession>
<dbReference type="InterPro" id="IPR036423">
    <property type="entry name" value="SOD-like_Cu/Zn_dom_sf"/>
</dbReference>
<keyword evidence="2" id="KW-0862">Zinc</keyword>
<dbReference type="AlphaFoldDB" id="A0A1Y0EJ25"/>
<evidence type="ECO:0000256" key="1">
    <source>
        <dbReference type="ARBA" id="ARBA00010457"/>
    </source>
</evidence>
<dbReference type="CDD" id="cd00305">
    <property type="entry name" value="Cu-Zn_Superoxide_Dismutase"/>
    <property type="match status" value="1"/>
</dbReference>
<protein>
    <recommendedName>
        <fullName evidence="2">Superoxide dismutase [Cu-Zn]</fullName>
        <ecNumber evidence="2">1.15.1.1</ecNumber>
    </recommendedName>
</protein>
<dbReference type="Gene3D" id="2.60.40.200">
    <property type="entry name" value="Superoxide dismutase, copper/zinc binding domain"/>
    <property type="match status" value="1"/>
</dbReference>
<dbReference type="GO" id="GO:0004784">
    <property type="term" value="F:superoxide dismutase activity"/>
    <property type="evidence" value="ECO:0007669"/>
    <property type="project" value="UniProtKB-EC"/>
</dbReference>
<sequence length="202" mass="20912">MSTAQEFCPMSTPATRTRHLALAAAVLAAATLATGCASKFEKRLPDYSARAVFFPTGEPQPVAGTKIQGTIEFSQNKGVLVAKGEIKGLKPNSTVGFHVHEKGSCMKMDASDAGPHFNPGKAPHGAFDGKEAHHAGDLPPLKADATGKAVVNFTTQAISLDKSAENGVIGRAIVVHESADDPTAQPAGNSGKRLACGVIRLT</sequence>
<dbReference type="GO" id="GO:0005507">
    <property type="term" value="F:copper ion binding"/>
    <property type="evidence" value="ECO:0007669"/>
    <property type="project" value="InterPro"/>
</dbReference>
<keyword evidence="5" id="KW-1185">Reference proteome</keyword>
<comment type="catalytic activity">
    <reaction evidence="2">
        <text>2 superoxide + 2 H(+) = H2O2 + O2</text>
        <dbReference type="Rhea" id="RHEA:20696"/>
        <dbReference type="ChEBI" id="CHEBI:15378"/>
        <dbReference type="ChEBI" id="CHEBI:15379"/>
        <dbReference type="ChEBI" id="CHEBI:16240"/>
        <dbReference type="ChEBI" id="CHEBI:18421"/>
        <dbReference type="EC" id="1.15.1.1"/>
    </reaction>
</comment>
<dbReference type="PANTHER" id="PTHR10003">
    <property type="entry name" value="SUPEROXIDE DISMUTASE CU-ZN -RELATED"/>
    <property type="match status" value="1"/>
</dbReference>
<dbReference type="Proteomes" id="UP000196138">
    <property type="component" value="Chromosome"/>
</dbReference>
<dbReference type="SUPFAM" id="SSF49329">
    <property type="entry name" value="Cu,Zn superoxide dismutase-like"/>
    <property type="match status" value="1"/>
</dbReference>
<evidence type="ECO:0000313" key="4">
    <source>
        <dbReference type="EMBL" id="ARU03428.1"/>
    </source>
</evidence>
<comment type="cofactor">
    <cofactor evidence="2">
        <name>Cu cation</name>
        <dbReference type="ChEBI" id="CHEBI:23378"/>
    </cofactor>
    <text evidence="2">Binds 1 copper ion per subunit.</text>
</comment>
<keyword evidence="2" id="KW-0560">Oxidoreductase</keyword>
<comment type="similarity">
    <text evidence="1 2">Belongs to the Cu-Zn superoxide dismutase family.</text>
</comment>
<keyword evidence="2" id="KW-0479">Metal-binding</keyword>
<comment type="cofactor">
    <cofactor evidence="2">
        <name>Zn(2+)</name>
        <dbReference type="ChEBI" id="CHEBI:29105"/>
    </cofactor>
    <text evidence="2">Binds 1 zinc ion per subunit.</text>
</comment>
<proteinExistence type="inferred from homology"/>
<dbReference type="KEGG" id="cser:CCO03_00895"/>